<dbReference type="SUPFAM" id="SSF56300">
    <property type="entry name" value="Metallo-dependent phosphatases"/>
    <property type="match status" value="1"/>
</dbReference>
<dbReference type="Gene3D" id="3.60.21.10">
    <property type="match status" value="1"/>
</dbReference>
<evidence type="ECO:0000259" key="7">
    <source>
        <dbReference type="Pfam" id="PF00149"/>
    </source>
</evidence>
<dbReference type="PANTHER" id="PTHR30337">
    <property type="entry name" value="COMPONENT OF ATP-DEPENDENT DSDNA EXONUCLEASE"/>
    <property type="match status" value="1"/>
</dbReference>
<keyword evidence="6" id="KW-0233">DNA recombination</keyword>
<dbReference type="GO" id="GO:0006310">
    <property type="term" value="P:DNA recombination"/>
    <property type="evidence" value="ECO:0007669"/>
    <property type="project" value="UniProtKB-KW"/>
</dbReference>
<comment type="function">
    <text evidence="6">SbcCD cleaves DNA hairpin structures. These structures can inhibit DNA replication and are intermediates in certain DNA recombination reactions. The complex acts as a 3'-&gt;5' double strand exonuclease that can open hairpins. It also has a 5' single-strand endonuclease activity.</text>
</comment>
<keyword evidence="4 6" id="KW-0378">Hydrolase</keyword>
<dbReference type="OrthoDB" id="9773856at2"/>
<dbReference type="EMBL" id="FQZG01000085">
    <property type="protein sequence ID" value="SHJ81284.1"/>
    <property type="molecule type" value="Genomic_DNA"/>
</dbReference>
<evidence type="ECO:0000256" key="5">
    <source>
        <dbReference type="ARBA" id="ARBA00022839"/>
    </source>
</evidence>
<evidence type="ECO:0000256" key="3">
    <source>
        <dbReference type="ARBA" id="ARBA00022722"/>
    </source>
</evidence>
<reference evidence="8 9" key="1">
    <citation type="submission" date="2016-11" db="EMBL/GenBank/DDBJ databases">
        <authorList>
            <person name="Jaros S."/>
            <person name="Januszkiewicz K."/>
            <person name="Wedrychowicz H."/>
        </authorList>
    </citation>
    <scope>NUCLEOTIDE SEQUENCE [LARGE SCALE GENOMIC DNA]</scope>
    <source>
        <strain evidence="8 9">DSM 12906</strain>
    </source>
</reference>
<accession>A0A1M6MCU6</accession>
<dbReference type="STRING" id="1123357.SAMN02745244_03320"/>
<dbReference type="InterPro" id="IPR050535">
    <property type="entry name" value="DNA_Repair-Maintenance_Comp"/>
</dbReference>
<evidence type="ECO:0000256" key="1">
    <source>
        <dbReference type="ARBA" id="ARBA00010555"/>
    </source>
</evidence>
<dbReference type="InterPro" id="IPR004593">
    <property type="entry name" value="SbcD"/>
</dbReference>
<dbReference type="Pfam" id="PF00149">
    <property type="entry name" value="Metallophos"/>
    <property type="match status" value="1"/>
</dbReference>
<evidence type="ECO:0000256" key="6">
    <source>
        <dbReference type="RuleBase" id="RU363069"/>
    </source>
</evidence>
<dbReference type="GO" id="GO:0008408">
    <property type="term" value="F:3'-5' exonuclease activity"/>
    <property type="evidence" value="ECO:0007669"/>
    <property type="project" value="InterPro"/>
</dbReference>
<evidence type="ECO:0000256" key="4">
    <source>
        <dbReference type="ARBA" id="ARBA00022801"/>
    </source>
</evidence>
<evidence type="ECO:0000256" key="2">
    <source>
        <dbReference type="ARBA" id="ARBA00013365"/>
    </source>
</evidence>
<proteinExistence type="inferred from homology"/>
<keyword evidence="5 6" id="KW-0269">Exonuclease</keyword>
<keyword evidence="6" id="KW-0255">Endonuclease</keyword>
<dbReference type="InterPro" id="IPR029052">
    <property type="entry name" value="Metallo-depent_PP-like"/>
</dbReference>
<evidence type="ECO:0000313" key="8">
    <source>
        <dbReference type="EMBL" id="SHJ81284.1"/>
    </source>
</evidence>
<dbReference type="AlphaFoldDB" id="A0A1M6MCU6"/>
<dbReference type="InterPro" id="IPR004843">
    <property type="entry name" value="Calcineurin-like_PHP"/>
</dbReference>
<dbReference type="NCBIfam" id="TIGR00619">
    <property type="entry name" value="sbcd"/>
    <property type="match status" value="1"/>
</dbReference>
<dbReference type="Proteomes" id="UP000184512">
    <property type="component" value="Unassembled WGS sequence"/>
</dbReference>
<sequence>MKFLHTADWHVGKTLKGRNRLVEQRAVLGEIVDIALTEQVDAVLIAGDVYDTAAPSAEAQQIVNGALLKLAASGIEVIVISGNHDHARTFEAMRQLMAAAHIEYVGAVRSADAGGVHTFTARSTGEQVVVAMVPFVSRRYIVGSEEIVTGTPSENAGRYEASVREIVSSLATAFRPDTVNVVMGHLTCTGGLMGGGEREAQSIFEYHVSAQSFPINAHYVALGHLHRRQQIPAPAPVHYSGAPLAVDFGEQENTPVVCLVEASPSTPARVTDVPITSGRRLRTVTGTVEALKAAAEELGDAYLRVVVEERTRAGLRDEVLDALPNALEVRIHPDFTSAPTRHSAQQATRSPRDLFAAYCEGAGLDDPRLTALFSELLDETTGVN</sequence>
<dbReference type="InterPro" id="IPR041796">
    <property type="entry name" value="Mre11_N"/>
</dbReference>
<dbReference type="CDD" id="cd00840">
    <property type="entry name" value="MPP_Mre11_N"/>
    <property type="match status" value="1"/>
</dbReference>
<dbReference type="GO" id="GO:0004519">
    <property type="term" value="F:endonuclease activity"/>
    <property type="evidence" value="ECO:0007669"/>
    <property type="project" value="UniProtKB-KW"/>
</dbReference>
<dbReference type="GO" id="GO:0006260">
    <property type="term" value="P:DNA replication"/>
    <property type="evidence" value="ECO:0007669"/>
    <property type="project" value="UniProtKB-KW"/>
</dbReference>
<protein>
    <recommendedName>
        <fullName evidence="2 6">Nuclease SbcCD subunit D</fullName>
    </recommendedName>
</protein>
<gene>
    <name evidence="6" type="primary">sbcD</name>
    <name evidence="8" type="ORF">SAMN02745244_03320</name>
</gene>
<name>A0A1M6MCU6_9ACTN</name>
<comment type="subunit">
    <text evidence="6">Heterodimer of SbcC and SbcD.</text>
</comment>
<feature type="domain" description="Calcineurin-like phosphoesterase" evidence="7">
    <location>
        <begin position="1"/>
        <end position="227"/>
    </location>
</feature>
<organism evidence="8 9">
    <name type="scientific">Tessaracoccus bendigoensis DSM 12906</name>
    <dbReference type="NCBI Taxonomy" id="1123357"/>
    <lineage>
        <taxon>Bacteria</taxon>
        <taxon>Bacillati</taxon>
        <taxon>Actinomycetota</taxon>
        <taxon>Actinomycetes</taxon>
        <taxon>Propionibacteriales</taxon>
        <taxon>Propionibacteriaceae</taxon>
        <taxon>Tessaracoccus</taxon>
    </lineage>
</organism>
<keyword evidence="6" id="KW-0235">DNA replication</keyword>
<comment type="similarity">
    <text evidence="1 6">Belongs to the SbcD family.</text>
</comment>
<dbReference type="RefSeq" id="WP_073190499.1">
    <property type="nucleotide sequence ID" value="NZ_FQZG01000085.1"/>
</dbReference>
<evidence type="ECO:0000313" key="9">
    <source>
        <dbReference type="Proteomes" id="UP000184512"/>
    </source>
</evidence>
<dbReference type="PANTHER" id="PTHR30337:SF0">
    <property type="entry name" value="NUCLEASE SBCCD SUBUNIT D"/>
    <property type="match status" value="1"/>
</dbReference>
<keyword evidence="9" id="KW-1185">Reference proteome</keyword>
<keyword evidence="3 6" id="KW-0540">Nuclease</keyword>